<organism evidence="2 3">
    <name type="scientific">Lelliottia amnigena</name>
    <name type="common">Enterobacter amnigenus</name>
    <dbReference type="NCBI Taxonomy" id="61646"/>
    <lineage>
        <taxon>Bacteria</taxon>
        <taxon>Pseudomonadati</taxon>
        <taxon>Pseudomonadota</taxon>
        <taxon>Gammaproteobacteria</taxon>
        <taxon>Enterobacterales</taxon>
        <taxon>Enterobacteriaceae</taxon>
        <taxon>Lelliottia</taxon>
    </lineage>
</organism>
<dbReference type="Proteomes" id="UP000653275">
    <property type="component" value="Unassembled WGS sequence"/>
</dbReference>
<dbReference type="NCBIfam" id="TIGR01540">
    <property type="entry name" value="portal_PBSX"/>
    <property type="match status" value="1"/>
</dbReference>
<dbReference type="AlphaFoldDB" id="A0AAP2AHU4"/>
<evidence type="ECO:0000313" key="3">
    <source>
        <dbReference type="Proteomes" id="UP000653275"/>
    </source>
</evidence>
<evidence type="ECO:0000256" key="1">
    <source>
        <dbReference type="ARBA" id="ARBA00006799"/>
    </source>
</evidence>
<name>A0AAP2AHU4_LELAM</name>
<dbReference type="InterPro" id="IPR006430">
    <property type="entry name" value="Phage_portal_PBSX"/>
</dbReference>
<dbReference type="InterPro" id="IPR006944">
    <property type="entry name" value="Phage/GTA_portal"/>
</dbReference>
<proteinExistence type="inferred from homology"/>
<dbReference type="EMBL" id="JAENMS010000018">
    <property type="protein sequence ID" value="MBL5936986.1"/>
    <property type="molecule type" value="Genomic_DNA"/>
</dbReference>
<sequence>MSKKNRGRQRTLPARFDAPEPRAENKMSVISFGGIEEITSPLDYVKTNYDTYNDYYIPPIDRQALSKIANIAAYHGAVLRARTTMVAGGFIRGGGMSQSQMRATALNLLMFGDVALLKVRNSFGAINRLQPLPSMYLRRRKNGKFVLLQRGGNITYSPDDIICITQYDPEQQIYGIPDYLGGLQSAMLNFEATRFRQKYYKNGAHLGYILYATDPDMSPELEIEIRKKIEESKGAGNFRSMFINIPNGKAEGVKIIPVGDTGAKDEFVNIKNISAQDQLVAHRFPAGLAGIIPQNSTGLGDPLKYREAYRQDEIIPMQNFIAEEINNGGIPARLRVSFDNKPVEDAGA</sequence>
<reference evidence="2" key="1">
    <citation type="submission" date="2020-12" db="EMBL/GenBank/DDBJ databases">
        <title>Draft genome sequence of Enterobacter spp., Lelliottia spp. and Serratia spp. isolated from drinking water reservoirs and lakes.</title>
        <authorList>
            <person name="Reitter C."/>
            <person name="Neuhaus K."/>
            <person name="Huegler M."/>
        </authorList>
    </citation>
    <scope>NUCLEOTIDE SEQUENCE</scope>
    <source>
        <strain evidence="2">TZW15</strain>
    </source>
</reference>
<comment type="similarity">
    <text evidence="1">Belongs to the phage portal family. PBSX subfamily.</text>
</comment>
<evidence type="ECO:0000313" key="2">
    <source>
        <dbReference type="EMBL" id="MBL5936986.1"/>
    </source>
</evidence>
<protein>
    <submittedName>
        <fullName evidence="2">Phage portal protein</fullName>
    </submittedName>
</protein>
<comment type="caution">
    <text evidence="2">The sequence shown here is derived from an EMBL/GenBank/DDBJ whole genome shotgun (WGS) entry which is preliminary data.</text>
</comment>
<dbReference type="RefSeq" id="WP_202666490.1">
    <property type="nucleotide sequence ID" value="NZ_JAENMR010000013.1"/>
</dbReference>
<gene>
    <name evidence="2" type="ORF">I7V27_21420</name>
</gene>
<accession>A0AAP2AHU4</accession>
<dbReference type="Pfam" id="PF04860">
    <property type="entry name" value="Phage_portal"/>
    <property type="match status" value="1"/>
</dbReference>